<dbReference type="SUPFAM" id="SSF88946">
    <property type="entry name" value="Sigma2 domain of RNA polymerase sigma factors"/>
    <property type="match status" value="1"/>
</dbReference>
<evidence type="ECO:0000259" key="7">
    <source>
        <dbReference type="Pfam" id="PF08281"/>
    </source>
</evidence>
<dbReference type="CDD" id="cd06171">
    <property type="entry name" value="Sigma70_r4"/>
    <property type="match status" value="1"/>
</dbReference>
<evidence type="ECO:0000313" key="8">
    <source>
        <dbReference type="EMBL" id="MEW9806822.1"/>
    </source>
</evidence>
<keyword evidence="4" id="KW-0238">DNA-binding</keyword>
<keyword evidence="9" id="KW-1185">Reference proteome</keyword>
<keyword evidence="3" id="KW-0731">Sigma factor</keyword>
<keyword evidence="5" id="KW-0804">Transcription</keyword>
<evidence type="ECO:0000259" key="6">
    <source>
        <dbReference type="Pfam" id="PF04542"/>
    </source>
</evidence>
<proteinExistence type="inferred from homology"/>
<dbReference type="InterPro" id="IPR013324">
    <property type="entry name" value="RNA_pol_sigma_r3/r4-like"/>
</dbReference>
<evidence type="ECO:0000256" key="1">
    <source>
        <dbReference type="ARBA" id="ARBA00010641"/>
    </source>
</evidence>
<dbReference type="InterPro" id="IPR007627">
    <property type="entry name" value="RNA_pol_sigma70_r2"/>
</dbReference>
<evidence type="ECO:0000256" key="5">
    <source>
        <dbReference type="ARBA" id="ARBA00023163"/>
    </source>
</evidence>
<dbReference type="InterPro" id="IPR013325">
    <property type="entry name" value="RNA_pol_sigma_r2"/>
</dbReference>
<accession>A0ABV3R0F2</accession>
<organism evidence="8 9">
    <name type="scientific">Mesorhizobium marinum</name>
    <dbReference type="NCBI Taxonomy" id="3228790"/>
    <lineage>
        <taxon>Bacteria</taxon>
        <taxon>Pseudomonadati</taxon>
        <taxon>Pseudomonadota</taxon>
        <taxon>Alphaproteobacteria</taxon>
        <taxon>Hyphomicrobiales</taxon>
        <taxon>Phyllobacteriaceae</taxon>
        <taxon>Mesorhizobium</taxon>
    </lineage>
</organism>
<dbReference type="InterPro" id="IPR036388">
    <property type="entry name" value="WH-like_DNA-bd_sf"/>
</dbReference>
<dbReference type="InterPro" id="IPR014284">
    <property type="entry name" value="RNA_pol_sigma-70_dom"/>
</dbReference>
<dbReference type="PANTHER" id="PTHR43133:SF58">
    <property type="entry name" value="ECF RNA POLYMERASE SIGMA FACTOR SIGD"/>
    <property type="match status" value="1"/>
</dbReference>
<feature type="domain" description="RNA polymerase sigma-70 region 2" evidence="6">
    <location>
        <begin position="29"/>
        <end position="96"/>
    </location>
</feature>
<dbReference type="Proteomes" id="UP001556196">
    <property type="component" value="Unassembled WGS sequence"/>
</dbReference>
<evidence type="ECO:0000256" key="2">
    <source>
        <dbReference type="ARBA" id="ARBA00023015"/>
    </source>
</evidence>
<sequence length="178" mass="19800">MVGEGDEELARLLNAALSGDDQAYADFLRRAAGLVRRFAQRRITFGGLDPEDIVQETLLAVHLKRHTWRNDSPVGPWLYAIARFKLIDAFRRANRRLEVPVDGDFDAPAPEPEDRASEREIDRALATLPPREQSVVSAISVDGRSIAETAQALDMTEGAVRVALHRGLARIARTFGRM</sequence>
<dbReference type="PANTHER" id="PTHR43133">
    <property type="entry name" value="RNA POLYMERASE ECF-TYPE SIGMA FACTO"/>
    <property type="match status" value="1"/>
</dbReference>
<dbReference type="InterPro" id="IPR039425">
    <property type="entry name" value="RNA_pol_sigma-70-like"/>
</dbReference>
<dbReference type="Pfam" id="PF04542">
    <property type="entry name" value="Sigma70_r2"/>
    <property type="match status" value="1"/>
</dbReference>
<dbReference type="InterPro" id="IPR013249">
    <property type="entry name" value="RNA_pol_sigma70_r4_t2"/>
</dbReference>
<dbReference type="RefSeq" id="WP_367723948.1">
    <property type="nucleotide sequence ID" value="NZ_JBFOCI010000003.1"/>
</dbReference>
<comment type="similarity">
    <text evidence="1">Belongs to the sigma-70 factor family. ECF subfamily.</text>
</comment>
<comment type="caution">
    <text evidence="8">The sequence shown here is derived from an EMBL/GenBank/DDBJ whole genome shotgun (WGS) entry which is preliminary data.</text>
</comment>
<evidence type="ECO:0000256" key="3">
    <source>
        <dbReference type="ARBA" id="ARBA00023082"/>
    </source>
</evidence>
<dbReference type="Gene3D" id="1.10.10.10">
    <property type="entry name" value="Winged helix-like DNA-binding domain superfamily/Winged helix DNA-binding domain"/>
    <property type="match status" value="1"/>
</dbReference>
<protein>
    <submittedName>
        <fullName evidence="8">Sigma-70 family RNA polymerase sigma factor</fullName>
    </submittedName>
</protein>
<gene>
    <name evidence="8" type="ORF">ABUE31_12595</name>
</gene>
<dbReference type="EMBL" id="JBFOCI010000003">
    <property type="protein sequence ID" value="MEW9806822.1"/>
    <property type="molecule type" value="Genomic_DNA"/>
</dbReference>
<evidence type="ECO:0000256" key="4">
    <source>
        <dbReference type="ARBA" id="ARBA00023125"/>
    </source>
</evidence>
<evidence type="ECO:0000313" key="9">
    <source>
        <dbReference type="Proteomes" id="UP001556196"/>
    </source>
</evidence>
<dbReference type="NCBIfam" id="NF009165">
    <property type="entry name" value="PRK12512.1"/>
    <property type="match status" value="1"/>
</dbReference>
<feature type="domain" description="RNA polymerase sigma factor 70 region 4 type 2" evidence="7">
    <location>
        <begin position="119"/>
        <end position="171"/>
    </location>
</feature>
<dbReference type="Gene3D" id="1.10.1740.10">
    <property type="match status" value="1"/>
</dbReference>
<reference evidence="8 9" key="1">
    <citation type="submission" date="2024-06" db="EMBL/GenBank/DDBJ databases">
        <authorList>
            <person name="Tuo L."/>
        </authorList>
    </citation>
    <scope>NUCLEOTIDE SEQUENCE [LARGE SCALE GENOMIC DNA]</scope>
    <source>
        <strain evidence="8 9">ZMM04-5</strain>
    </source>
</reference>
<name>A0ABV3R0F2_9HYPH</name>
<dbReference type="Pfam" id="PF08281">
    <property type="entry name" value="Sigma70_r4_2"/>
    <property type="match status" value="1"/>
</dbReference>
<keyword evidence="2" id="KW-0805">Transcription regulation</keyword>
<dbReference type="SUPFAM" id="SSF88659">
    <property type="entry name" value="Sigma3 and sigma4 domains of RNA polymerase sigma factors"/>
    <property type="match status" value="1"/>
</dbReference>
<dbReference type="NCBIfam" id="TIGR02937">
    <property type="entry name" value="sigma70-ECF"/>
    <property type="match status" value="1"/>
</dbReference>